<gene>
    <name evidence="3" type="ORF">SD71_07000</name>
</gene>
<evidence type="ECO:0000313" key="4">
    <source>
        <dbReference type="Proteomes" id="UP000054526"/>
    </source>
</evidence>
<keyword evidence="1" id="KW-1133">Transmembrane helix</keyword>
<protein>
    <recommendedName>
        <fullName evidence="2">DUF4395 domain-containing protein</fullName>
    </recommendedName>
</protein>
<keyword evidence="1" id="KW-0472">Membrane</keyword>
<proteinExistence type="predicted"/>
<dbReference type="Proteomes" id="UP000054526">
    <property type="component" value="Unassembled WGS sequence"/>
</dbReference>
<dbReference type="Pfam" id="PF14340">
    <property type="entry name" value="DUF4395"/>
    <property type="match status" value="1"/>
</dbReference>
<feature type="transmembrane region" description="Helical" evidence="1">
    <location>
        <begin position="75"/>
        <end position="95"/>
    </location>
</feature>
<feature type="transmembrane region" description="Helical" evidence="1">
    <location>
        <begin position="36"/>
        <end position="55"/>
    </location>
</feature>
<reference evidence="3 4" key="1">
    <citation type="submission" date="2014-12" db="EMBL/GenBank/DDBJ databases">
        <title>Draft genome sequence of Cohnella kolymensis strain B-2846.</title>
        <authorList>
            <person name="Karlyshev A.V."/>
            <person name="Kudryashova E.B."/>
        </authorList>
    </citation>
    <scope>NUCLEOTIDE SEQUENCE [LARGE SCALE GENOMIC DNA]</scope>
    <source>
        <strain evidence="3 4">VKM B-2846</strain>
    </source>
</reference>
<keyword evidence="4" id="KW-1185">Reference proteome</keyword>
<evidence type="ECO:0000313" key="3">
    <source>
        <dbReference type="EMBL" id="KIL36733.1"/>
    </source>
</evidence>
<organism evidence="3 4">
    <name type="scientific">Cohnella kolymensis</name>
    <dbReference type="NCBI Taxonomy" id="1590652"/>
    <lineage>
        <taxon>Bacteria</taxon>
        <taxon>Bacillati</taxon>
        <taxon>Bacillota</taxon>
        <taxon>Bacilli</taxon>
        <taxon>Bacillales</taxon>
        <taxon>Paenibacillaceae</taxon>
        <taxon>Cohnella</taxon>
    </lineage>
</organism>
<accession>A0ABR5A6T5</accession>
<dbReference type="InterPro" id="IPR016942">
    <property type="entry name" value="UCP030042"/>
</dbReference>
<evidence type="ECO:0000256" key="1">
    <source>
        <dbReference type="SAM" id="Phobius"/>
    </source>
</evidence>
<sequence>MREIPMRYVKANQTGIVASIILFFLFGELWILVALWLIQVVGLLSGGKFNLFVAIGKRVLPGKGRDTQAEELQRFNNLLAVIFLTLSLLCFSIGWEIAGYVFSSMLFAAAGMALAGYCIGCTMYFQFKQLRARIRANAR</sequence>
<comment type="caution">
    <text evidence="3">The sequence shown here is derived from an EMBL/GenBank/DDBJ whole genome shotgun (WGS) entry which is preliminary data.</text>
</comment>
<name>A0ABR5A6T5_9BACL</name>
<dbReference type="PIRSF" id="PIRSF030042">
    <property type="entry name" value="UCP030042"/>
    <property type="match status" value="1"/>
</dbReference>
<dbReference type="InterPro" id="IPR025508">
    <property type="entry name" value="DUF4395"/>
</dbReference>
<feature type="transmembrane region" description="Helical" evidence="1">
    <location>
        <begin position="101"/>
        <end position="125"/>
    </location>
</feature>
<feature type="domain" description="DUF4395" evidence="2">
    <location>
        <begin position="4"/>
        <end position="128"/>
    </location>
</feature>
<evidence type="ECO:0000259" key="2">
    <source>
        <dbReference type="Pfam" id="PF14340"/>
    </source>
</evidence>
<dbReference type="EMBL" id="JXAL01000006">
    <property type="protein sequence ID" value="KIL36733.1"/>
    <property type="molecule type" value="Genomic_DNA"/>
</dbReference>
<keyword evidence="1" id="KW-0812">Transmembrane</keyword>
<feature type="transmembrane region" description="Helical" evidence="1">
    <location>
        <begin position="12"/>
        <end position="30"/>
    </location>
</feature>
<dbReference type="RefSeq" id="WP_041061402.1">
    <property type="nucleotide sequence ID" value="NZ_JXAL01000006.1"/>
</dbReference>